<dbReference type="InterPro" id="IPR011701">
    <property type="entry name" value="MFS"/>
</dbReference>
<feature type="domain" description="Major facilitator superfamily (MFS) profile" evidence="9">
    <location>
        <begin position="29"/>
        <end position="493"/>
    </location>
</feature>
<feature type="transmembrane region" description="Helical" evidence="8">
    <location>
        <begin position="124"/>
        <end position="143"/>
    </location>
</feature>
<feature type="transmembrane region" description="Helical" evidence="8">
    <location>
        <begin position="64"/>
        <end position="83"/>
    </location>
</feature>
<keyword evidence="6 8" id="KW-0472">Membrane</keyword>
<dbReference type="InterPro" id="IPR020846">
    <property type="entry name" value="MFS_dom"/>
</dbReference>
<comment type="subcellular location">
    <subcellularLocation>
        <location evidence="1">Cell membrane</location>
        <topology evidence="1">Multi-pass membrane protein</topology>
    </subcellularLocation>
</comment>
<evidence type="ECO:0000256" key="7">
    <source>
        <dbReference type="SAM" id="MobiDB-lite"/>
    </source>
</evidence>
<keyword evidence="2" id="KW-0813">Transport</keyword>
<feature type="transmembrane region" description="Helical" evidence="8">
    <location>
        <begin position="29"/>
        <end position="52"/>
    </location>
</feature>
<evidence type="ECO:0000256" key="3">
    <source>
        <dbReference type="ARBA" id="ARBA00022475"/>
    </source>
</evidence>
<evidence type="ECO:0000313" key="10">
    <source>
        <dbReference type="EMBL" id="GAA1236961.1"/>
    </source>
</evidence>
<feature type="transmembrane region" description="Helical" evidence="8">
    <location>
        <begin position="95"/>
        <end position="118"/>
    </location>
</feature>
<evidence type="ECO:0000256" key="1">
    <source>
        <dbReference type="ARBA" id="ARBA00004651"/>
    </source>
</evidence>
<evidence type="ECO:0000256" key="5">
    <source>
        <dbReference type="ARBA" id="ARBA00022989"/>
    </source>
</evidence>
<keyword evidence="3" id="KW-1003">Cell membrane</keyword>
<dbReference type="Gene3D" id="1.20.1720.10">
    <property type="entry name" value="Multidrug resistance protein D"/>
    <property type="match status" value="1"/>
</dbReference>
<dbReference type="Pfam" id="PF07690">
    <property type="entry name" value="MFS_1"/>
    <property type="match status" value="1"/>
</dbReference>
<dbReference type="PROSITE" id="PS00216">
    <property type="entry name" value="SUGAR_TRANSPORT_1"/>
    <property type="match status" value="1"/>
</dbReference>
<feature type="transmembrane region" description="Helical" evidence="8">
    <location>
        <begin position="216"/>
        <end position="238"/>
    </location>
</feature>
<keyword evidence="4 8" id="KW-0812">Transmembrane</keyword>
<gene>
    <name evidence="10" type="ORF">GCM10009676_21610</name>
</gene>
<evidence type="ECO:0000256" key="2">
    <source>
        <dbReference type="ARBA" id="ARBA00022448"/>
    </source>
</evidence>
<dbReference type="Gene3D" id="1.20.1250.20">
    <property type="entry name" value="MFS general substrate transporter like domains"/>
    <property type="match status" value="1"/>
</dbReference>
<feature type="transmembrane region" description="Helical" evidence="8">
    <location>
        <begin position="351"/>
        <end position="371"/>
    </location>
</feature>
<feature type="transmembrane region" description="Helical" evidence="8">
    <location>
        <begin position="250"/>
        <end position="266"/>
    </location>
</feature>
<dbReference type="PANTHER" id="PTHR42718:SF46">
    <property type="entry name" value="BLR6921 PROTEIN"/>
    <property type="match status" value="1"/>
</dbReference>
<dbReference type="RefSeq" id="WP_253863134.1">
    <property type="nucleotide sequence ID" value="NZ_BAAALN010000005.1"/>
</dbReference>
<evidence type="ECO:0000259" key="9">
    <source>
        <dbReference type="PROSITE" id="PS50850"/>
    </source>
</evidence>
<keyword evidence="5 8" id="KW-1133">Transmembrane helix</keyword>
<comment type="caution">
    <text evidence="10">The sequence shown here is derived from an EMBL/GenBank/DDBJ whole genome shotgun (WGS) entry which is preliminary data.</text>
</comment>
<dbReference type="Proteomes" id="UP001500653">
    <property type="component" value="Unassembled WGS sequence"/>
</dbReference>
<feature type="transmembrane region" description="Helical" evidence="8">
    <location>
        <begin position="460"/>
        <end position="486"/>
    </location>
</feature>
<reference evidence="11" key="1">
    <citation type="journal article" date="2019" name="Int. J. Syst. Evol. Microbiol.">
        <title>The Global Catalogue of Microorganisms (GCM) 10K type strain sequencing project: providing services to taxonomists for standard genome sequencing and annotation.</title>
        <authorList>
            <consortium name="The Broad Institute Genomics Platform"/>
            <consortium name="The Broad Institute Genome Sequencing Center for Infectious Disease"/>
            <person name="Wu L."/>
            <person name="Ma J."/>
        </authorList>
    </citation>
    <scope>NUCLEOTIDE SEQUENCE [LARGE SCALE GENOMIC DNA]</scope>
    <source>
        <strain evidence="11">JCM 13023</strain>
    </source>
</reference>
<feature type="transmembrane region" description="Helical" evidence="8">
    <location>
        <begin position="324"/>
        <end position="344"/>
    </location>
</feature>
<feature type="region of interest" description="Disordered" evidence="7">
    <location>
        <begin position="1"/>
        <end position="20"/>
    </location>
</feature>
<feature type="compositionally biased region" description="Low complexity" evidence="7">
    <location>
        <begin position="11"/>
        <end position="20"/>
    </location>
</feature>
<dbReference type="CDD" id="cd17321">
    <property type="entry name" value="MFS_MMR_MDR_like"/>
    <property type="match status" value="1"/>
</dbReference>
<dbReference type="PANTHER" id="PTHR42718">
    <property type="entry name" value="MAJOR FACILITATOR SUPERFAMILY MULTIDRUG TRANSPORTER MFSC"/>
    <property type="match status" value="1"/>
</dbReference>
<proteinExistence type="predicted"/>
<dbReference type="InterPro" id="IPR005829">
    <property type="entry name" value="Sugar_transporter_CS"/>
</dbReference>
<accession>A0ABP4GVC2</accession>
<feature type="transmembrane region" description="Helical" evidence="8">
    <location>
        <begin position="155"/>
        <end position="176"/>
    </location>
</feature>
<organism evidence="10 11">
    <name type="scientific">Prauserella halophila</name>
    <dbReference type="NCBI Taxonomy" id="185641"/>
    <lineage>
        <taxon>Bacteria</taxon>
        <taxon>Bacillati</taxon>
        <taxon>Actinomycetota</taxon>
        <taxon>Actinomycetes</taxon>
        <taxon>Pseudonocardiales</taxon>
        <taxon>Pseudonocardiaceae</taxon>
        <taxon>Prauserella</taxon>
    </lineage>
</organism>
<dbReference type="InterPro" id="IPR036259">
    <property type="entry name" value="MFS_trans_sf"/>
</dbReference>
<feature type="transmembrane region" description="Helical" evidence="8">
    <location>
        <begin position="278"/>
        <end position="304"/>
    </location>
</feature>
<feature type="transmembrane region" description="Helical" evidence="8">
    <location>
        <begin position="427"/>
        <end position="448"/>
    </location>
</feature>
<dbReference type="PROSITE" id="PS50850">
    <property type="entry name" value="MFS"/>
    <property type="match status" value="1"/>
</dbReference>
<feature type="transmembrane region" description="Helical" evidence="8">
    <location>
        <begin position="182"/>
        <end position="204"/>
    </location>
</feature>
<evidence type="ECO:0000256" key="4">
    <source>
        <dbReference type="ARBA" id="ARBA00022692"/>
    </source>
</evidence>
<evidence type="ECO:0000256" key="8">
    <source>
        <dbReference type="SAM" id="Phobius"/>
    </source>
</evidence>
<feature type="transmembrane region" description="Helical" evidence="8">
    <location>
        <begin position="383"/>
        <end position="406"/>
    </location>
</feature>
<evidence type="ECO:0000256" key="6">
    <source>
        <dbReference type="ARBA" id="ARBA00023136"/>
    </source>
</evidence>
<evidence type="ECO:0000313" key="11">
    <source>
        <dbReference type="Proteomes" id="UP001500653"/>
    </source>
</evidence>
<keyword evidence="11" id="KW-1185">Reference proteome</keyword>
<protein>
    <submittedName>
        <fullName evidence="10">MFS transporter</fullName>
    </submittedName>
</protein>
<sequence length="494" mass="50069">MTLENESRQQTGTSTAAGTADTDRQPWSILAVVGVAQMLAMLDSTVVNVALPSIGTDLGASSQVLQWTISGYVLTYGSLLLFGGRLADAVGRRRVFLLGVALFAAASVGAGLAAGGTVLVTSRVVQGIGAAVLSASALSIIIATYRSDRQRNVALTVWSGLGVIGATVGVIFGGLVVEYISWRWVFLANVPIGVVLALAALGAVAPMHRDPSAPRLALRLPTAVMVTFALCCVSYAFIDLQDGLDRARPWVILLVGAAVLAAVVGYERRSVDPLLPLFLLRIKTFALACAGMVMAATLLLGSLYLGSNYFQGAAGLSPLQTGFALLPLCAGSLIAAFGIPSVAAKVGMPRIYLGGVLVQFLSIAALAMLVWNSGAAAPTGVVIALLGVYGLGLPTMFVPLYTFGAAEIPEQHSGTGSGLLNTFNEAGAGMGLAIVAPIAAALASTQLARGASPASAEAHGIAAGFTAAGVCSAIAAGIAVAIVLAFRTTDNAAS</sequence>
<dbReference type="SUPFAM" id="SSF103473">
    <property type="entry name" value="MFS general substrate transporter"/>
    <property type="match status" value="1"/>
</dbReference>
<name>A0ABP4GVC2_9PSEU</name>
<dbReference type="EMBL" id="BAAALN010000005">
    <property type="protein sequence ID" value="GAA1236961.1"/>
    <property type="molecule type" value="Genomic_DNA"/>
</dbReference>